<organism evidence="3 4">
    <name type="scientific">Mycoplana azooxidifex</name>
    <dbReference type="NCBI Taxonomy" id="1636188"/>
    <lineage>
        <taxon>Bacteria</taxon>
        <taxon>Pseudomonadati</taxon>
        <taxon>Pseudomonadota</taxon>
        <taxon>Alphaproteobacteria</taxon>
        <taxon>Hyphomicrobiales</taxon>
        <taxon>Rhizobiaceae</taxon>
        <taxon>Mycoplana</taxon>
    </lineage>
</organism>
<dbReference type="SUPFAM" id="SSF50952">
    <property type="entry name" value="Soluble quinoprotein glucose dehydrogenase"/>
    <property type="match status" value="1"/>
</dbReference>
<evidence type="ECO:0000313" key="3">
    <source>
        <dbReference type="EMBL" id="MBB3979036.1"/>
    </source>
</evidence>
<gene>
    <name evidence="3" type="ORF">GGQ64_004272</name>
</gene>
<dbReference type="InterPro" id="IPR011042">
    <property type="entry name" value="6-blade_b-propeller_TolB-like"/>
</dbReference>
<dbReference type="Proteomes" id="UP000574761">
    <property type="component" value="Unassembled WGS sequence"/>
</dbReference>
<dbReference type="RefSeq" id="WP_425488530.1">
    <property type="nucleotide sequence ID" value="NZ_JACIEE010000009.1"/>
</dbReference>
<feature type="domain" description="Glucose/Sorbosone dehydrogenase" evidence="2">
    <location>
        <begin position="65"/>
        <end position="393"/>
    </location>
</feature>
<keyword evidence="1" id="KW-0732">Signal</keyword>
<dbReference type="Pfam" id="PF07995">
    <property type="entry name" value="GSDH"/>
    <property type="match status" value="1"/>
</dbReference>
<comment type="caution">
    <text evidence="3">The sequence shown here is derived from an EMBL/GenBank/DDBJ whole genome shotgun (WGS) entry which is preliminary data.</text>
</comment>
<accession>A0A7W6GKE2</accession>
<protein>
    <submittedName>
        <fullName evidence="3">Glucose/arabinose dehydrogenase</fullName>
    </submittedName>
</protein>
<evidence type="ECO:0000256" key="1">
    <source>
        <dbReference type="SAM" id="SignalP"/>
    </source>
</evidence>
<dbReference type="AlphaFoldDB" id="A0A7W6GKE2"/>
<dbReference type="InterPro" id="IPR011041">
    <property type="entry name" value="Quinoprot_gluc/sorb_DH_b-prop"/>
</dbReference>
<name>A0A7W6GKE2_9HYPH</name>
<evidence type="ECO:0000313" key="4">
    <source>
        <dbReference type="Proteomes" id="UP000574761"/>
    </source>
</evidence>
<feature type="chain" id="PRO_5030930372" evidence="1">
    <location>
        <begin position="36"/>
        <end position="401"/>
    </location>
</feature>
<keyword evidence="4" id="KW-1185">Reference proteome</keyword>
<evidence type="ECO:0000259" key="2">
    <source>
        <dbReference type="Pfam" id="PF07995"/>
    </source>
</evidence>
<dbReference type="Gene3D" id="2.120.10.30">
    <property type="entry name" value="TolB, C-terminal domain"/>
    <property type="match status" value="1"/>
</dbReference>
<reference evidence="3 4" key="1">
    <citation type="submission" date="2020-08" db="EMBL/GenBank/DDBJ databases">
        <title>Genomic Encyclopedia of Type Strains, Phase IV (KMG-IV): sequencing the most valuable type-strain genomes for metagenomic binning, comparative biology and taxonomic classification.</title>
        <authorList>
            <person name="Goeker M."/>
        </authorList>
    </citation>
    <scope>NUCLEOTIDE SEQUENCE [LARGE SCALE GENOMIC DNA]</scope>
    <source>
        <strain evidence="3 4">DSM 100211</strain>
    </source>
</reference>
<proteinExistence type="predicted"/>
<dbReference type="PANTHER" id="PTHR19328">
    <property type="entry name" value="HEDGEHOG-INTERACTING PROTEIN"/>
    <property type="match status" value="1"/>
</dbReference>
<dbReference type="EMBL" id="JACIEE010000009">
    <property type="protein sequence ID" value="MBB3979036.1"/>
    <property type="molecule type" value="Genomic_DNA"/>
</dbReference>
<feature type="signal peptide" evidence="1">
    <location>
        <begin position="1"/>
        <end position="35"/>
    </location>
</feature>
<dbReference type="InterPro" id="IPR012938">
    <property type="entry name" value="Glc/Sorbosone_DH"/>
</dbReference>
<sequence length="401" mass="42461">MQSTDRPAKLPATTGRSLRLVRRAMAHLSATVLLAAGVGTTVSAAPQEFPTSKVPLAVKPIATGLKHPWAVEVLPDGATIVTEREGNLRIVRNGQSSAPIRGVPRVVAQDQGGLLDVALAPDFETSRILFLSHSAPGQDGAGTAITRARLSADEKSLEDVQRIFTMSKATQSGENFGSRIAIAADGSLFFGTGDRGEPERAQDPRDHAGAILHIAADGSIPASNPYAGHAGGLPEIWSKGHRNPQGIAIDPKDGTLVTAEHGARGGDEINLPQPGRNYGWPVISYGKDYSGAEIGEGTARDGYEQPAYYWDPSIAPGAVAVYRGAMFPEWDGNLLVAALKYQTLVRLERDETGAIVSEERMLDGAFGRLRDVKVAPDGAILLLTDEDDGALLRVSRLPSSQ</sequence>
<dbReference type="PANTHER" id="PTHR19328:SF75">
    <property type="entry name" value="ALDOSE SUGAR DEHYDROGENASE YLII"/>
    <property type="match status" value="1"/>
</dbReference>